<comment type="caution">
    <text evidence="1">The sequence shown here is derived from an EMBL/GenBank/DDBJ whole genome shotgun (WGS) entry which is preliminary data.</text>
</comment>
<dbReference type="AlphaFoldDB" id="X1BT72"/>
<name>X1BT72_9ZZZZ</name>
<dbReference type="EMBL" id="BART01022641">
    <property type="protein sequence ID" value="GAG98934.1"/>
    <property type="molecule type" value="Genomic_DNA"/>
</dbReference>
<organism evidence="1">
    <name type="scientific">marine sediment metagenome</name>
    <dbReference type="NCBI Taxonomy" id="412755"/>
    <lineage>
        <taxon>unclassified sequences</taxon>
        <taxon>metagenomes</taxon>
        <taxon>ecological metagenomes</taxon>
    </lineage>
</organism>
<sequence>MPEPEFEYTGTSLVVTFWKLRLPEEYIEGLELNERQTKAIEYIKTYGSINRKTYCEICNIEKTVAHQELSDIVKKKIIEMVGKGRSAHYIFPTNII</sequence>
<dbReference type="InterPro" id="IPR036388">
    <property type="entry name" value="WH-like_DNA-bd_sf"/>
</dbReference>
<gene>
    <name evidence="1" type="ORF">S01H4_41407</name>
</gene>
<protein>
    <submittedName>
        <fullName evidence="1">Uncharacterized protein</fullName>
    </submittedName>
</protein>
<reference evidence="1" key="1">
    <citation type="journal article" date="2014" name="Front. Microbiol.">
        <title>High frequency of phylogenetically diverse reductive dehalogenase-homologous genes in deep subseafloor sedimentary metagenomes.</title>
        <authorList>
            <person name="Kawai M."/>
            <person name="Futagami T."/>
            <person name="Toyoda A."/>
            <person name="Takaki Y."/>
            <person name="Nishi S."/>
            <person name="Hori S."/>
            <person name="Arai W."/>
            <person name="Tsubouchi T."/>
            <person name="Morono Y."/>
            <person name="Uchiyama I."/>
            <person name="Ito T."/>
            <person name="Fujiyama A."/>
            <person name="Inagaki F."/>
            <person name="Takami H."/>
        </authorList>
    </citation>
    <scope>NUCLEOTIDE SEQUENCE</scope>
    <source>
        <strain evidence="1">Expedition CK06-06</strain>
    </source>
</reference>
<evidence type="ECO:0000313" key="1">
    <source>
        <dbReference type="EMBL" id="GAG98934.1"/>
    </source>
</evidence>
<accession>X1BT72</accession>
<proteinExistence type="predicted"/>
<dbReference type="Gene3D" id="1.10.10.10">
    <property type="entry name" value="Winged helix-like DNA-binding domain superfamily/Winged helix DNA-binding domain"/>
    <property type="match status" value="1"/>
</dbReference>